<dbReference type="EMBL" id="VZTL01059147">
    <property type="protein sequence ID" value="NXX60707.1"/>
    <property type="molecule type" value="Genomic_DNA"/>
</dbReference>
<name>A0A7L4I5G4_SCOUM</name>
<dbReference type="SUPFAM" id="SSF50814">
    <property type="entry name" value="Lipocalins"/>
    <property type="match status" value="1"/>
</dbReference>
<sequence length="128" mass="14440">LRCLLWAGAEVPVQLDFNAEKFAGMLHVAAAVSNCSIFLKMKDRMKLSIATISFTPKGDLAMKLVWPLPDRCQKFEVLFQRSGQAGHYMDTSAQEKMDLHVMETHYSHYAIVHKLQQSGCEPSITLQL</sequence>
<feature type="non-terminal residue" evidence="3">
    <location>
        <position position="128"/>
    </location>
</feature>
<dbReference type="GO" id="GO:0036094">
    <property type="term" value="F:small molecule binding"/>
    <property type="evidence" value="ECO:0007669"/>
    <property type="project" value="InterPro"/>
</dbReference>
<gene>
    <name evidence="3" type="primary">Lcn15</name>
    <name evidence="3" type="ORF">SCOUMB_R05275</name>
</gene>
<dbReference type="PANTHER" id="PTHR11430">
    <property type="entry name" value="LIPOCALIN"/>
    <property type="match status" value="1"/>
</dbReference>
<proteinExistence type="inferred from homology"/>
<keyword evidence="4" id="KW-1185">Reference proteome</keyword>
<feature type="domain" description="Lipocalin/cytosolic fatty-acid binding" evidence="2">
    <location>
        <begin position="27"/>
        <end position="114"/>
    </location>
</feature>
<protein>
    <submittedName>
        <fullName evidence="3">LCN15 protein</fullName>
    </submittedName>
</protein>
<dbReference type="Gene3D" id="2.40.128.20">
    <property type="match status" value="1"/>
</dbReference>
<evidence type="ECO:0000256" key="1">
    <source>
        <dbReference type="ARBA" id="ARBA00006889"/>
    </source>
</evidence>
<dbReference type="InterPro" id="IPR000566">
    <property type="entry name" value="Lipocln_cytosolic_FA-bd_dom"/>
</dbReference>
<organism evidence="3 4">
    <name type="scientific">Scopus umbretta</name>
    <name type="common">Hammerkop</name>
    <dbReference type="NCBI Taxonomy" id="33581"/>
    <lineage>
        <taxon>Eukaryota</taxon>
        <taxon>Metazoa</taxon>
        <taxon>Chordata</taxon>
        <taxon>Craniata</taxon>
        <taxon>Vertebrata</taxon>
        <taxon>Euteleostomi</taxon>
        <taxon>Archelosauria</taxon>
        <taxon>Archosauria</taxon>
        <taxon>Dinosauria</taxon>
        <taxon>Saurischia</taxon>
        <taxon>Theropoda</taxon>
        <taxon>Coelurosauria</taxon>
        <taxon>Aves</taxon>
        <taxon>Neognathae</taxon>
        <taxon>Neoaves</taxon>
        <taxon>Aequornithes</taxon>
        <taxon>Pelecaniformes</taxon>
        <taxon>Scopidae</taxon>
        <taxon>Scopus</taxon>
    </lineage>
</organism>
<comment type="similarity">
    <text evidence="1">Belongs to the calycin superfamily. Lipocalin family.</text>
</comment>
<dbReference type="Proteomes" id="UP000539032">
    <property type="component" value="Unassembled WGS sequence"/>
</dbReference>
<comment type="caution">
    <text evidence="3">The sequence shown here is derived from an EMBL/GenBank/DDBJ whole genome shotgun (WGS) entry which is preliminary data.</text>
</comment>
<accession>A0A7L4I5G4</accession>
<dbReference type="InterPro" id="IPR002345">
    <property type="entry name" value="Lipocalin"/>
</dbReference>
<dbReference type="OrthoDB" id="9627583at2759"/>
<reference evidence="3 4" key="1">
    <citation type="submission" date="2020-02" db="EMBL/GenBank/DDBJ databases">
        <title>Bird 10,000 Genomes (B10K) Project - Family phase.</title>
        <authorList>
            <person name="Zhang G."/>
        </authorList>
    </citation>
    <scope>NUCLEOTIDE SEQUENCE [LARGE SCALE GENOMIC DNA]</scope>
    <source>
        <strain evidence="3">B10K-DU-002-70</strain>
        <tissue evidence="3">Muscle</tissue>
    </source>
</reference>
<evidence type="ECO:0000313" key="4">
    <source>
        <dbReference type="Proteomes" id="UP000539032"/>
    </source>
</evidence>
<evidence type="ECO:0000313" key="3">
    <source>
        <dbReference type="EMBL" id="NXX60707.1"/>
    </source>
</evidence>
<feature type="non-terminal residue" evidence="3">
    <location>
        <position position="1"/>
    </location>
</feature>
<dbReference type="Pfam" id="PF00061">
    <property type="entry name" value="Lipocalin"/>
    <property type="match status" value="1"/>
</dbReference>
<dbReference type="InterPro" id="IPR012674">
    <property type="entry name" value="Calycin"/>
</dbReference>
<dbReference type="PANTHER" id="PTHR11430:SF77">
    <property type="entry name" value="LIPOCALIN-LIKE 1 PROTEIN"/>
    <property type="match status" value="1"/>
</dbReference>
<evidence type="ECO:0000259" key="2">
    <source>
        <dbReference type="Pfam" id="PF00061"/>
    </source>
</evidence>
<dbReference type="AlphaFoldDB" id="A0A7L4I5G4"/>